<dbReference type="Gene3D" id="1.10.260.40">
    <property type="entry name" value="lambda repressor-like DNA-binding domains"/>
    <property type="match status" value="1"/>
</dbReference>
<dbReference type="GO" id="GO:0003677">
    <property type="term" value="F:DNA binding"/>
    <property type="evidence" value="ECO:0007669"/>
    <property type="project" value="InterPro"/>
</dbReference>
<dbReference type="InterPro" id="IPR010982">
    <property type="entry name" value="Lambda_DNA-bd_dom_sf"/>
</dbReference>
<dbReference type="EMBL" id="CAADFD010000019">
    <property type="protein sequence ID" value="VFJ54523.1"/>
    <property type="molecule type" value="Genomic_DNA"/>
</dbReference>
<sequence length="220" mass="25898">MREDKKGRNANRRPFKQTRDLVRLALHDGWTQKEIADKCRTQQSVVSAWNRGAKLATEKQLKPLLEIYGYKLRRNSFRVYWSINTETNEKTFCRVEGKVIFSQSFNDPRRENYKLVKRIPIYKLVVHHQGGDQFLVILQNRFIFEHTNEELECSTEDGIWTSSISGPKTCRELIEFVDKYSVETLEKFPCDANTLPFLIRRALLNHGFPIEGIVEYPAIW</sequence>
<protein>
    <recommendedName>
        <fullName evidence="2">Helix-turn-helix</fullName>
    </recommendedName>
</protein>
<proteinExistence type="predicted"/>
<gene>
    <name evidence="1" type="ORF">BECKFW1821B_GA0114236_101914</name>
</gene>
<evidence type="ECO:0008006" key="2">
    <source>
        <dbReference type="Google" id="ProtNLM"/>
    </source>
</evidence>
<dbReference type="AlphaFoldDB" id="A0A450SLG7"/>
<evidence type="ECO:0000313" key="1">
    <source>
        <dbReference type="EMBL" id="VFJ54523.1"/>
    </source>
</evidence>
<organism evidence="1">
    <name type="scientific">Candidatus Kentrum sp. FW</name>
    <dbReference type="NCBI Taxonomy" id="2126338"/>
    <lineage>
        <taxon>Bacteria</taxon>
        <taxon>Pseudomonadati</taxon>
        <taxon>Pseudomonadota</taxon>
        <taxon>Gammaproteobacteria</taxon>
        <taxon>Candidatus Kentrum</taxon>
    </lineage>
</organism>
<accession>A0A450SLG7</accession>
<dbReference type="SUPFAM" id="SSF47413">
    <property type="entry name" value="lambda repressor-like DNA-binding domains"/>
    <property type="match status" value="1"/>
</dbReference>
<name>A0A450SLG7_9GAMM</name>
<reference evidence="1" key="1">
    <citation type="submission" date="2019-02" db="EMBL/GenBank/DDBJ databases">
        <authorList>
            <person name="Gruber-Vodicka R. H."/>
            <person name="Seah K. B. B."/>
        </authorList>
    </citation>
    <scope>NUCLEOTIDE SEQUENCE</scope>
    <source>
        <strain evidence="1">BECK_BZ106</strain>
    </source>
</reference>